<reference evidence="3 4" key="1">
    <citation type="submission" date="2015-09" db="EMBL/GenBank/DDBJ databases">
        <authorList>
            <consortium name="Pathogen Informatics"/>
        </authorList>
    </citation>
    <scope>NUCLEOTIDE SEQUENCE [LARGE SCALE GENOMIC DNA]</scope>
    <source>
        <strain evidence="3 4">2789STDY5834863</strain>
    </source>
</reference>
<dbReference type="RefSeq" id="WP_055200679.1">
    <property type="nucleotide sequence ID" value="NZ_BTHH01000015.1"/>
</dbReference>
<keyword evidence="1" id="KW-0732">Signal</keyword>
<proteinExistence type="predicted"/>
<dbReference type="SUPFAM" id="SSF47090">
    <property type="entry name" value="PGBD-like"/>
    <property type="match status" value="1"/>
</dbReference>
<dbReference type="InterPro" id="IPR036366">
    <property type="entry name" value="PGBDSf"/>
</dbReference>
<feature type="domain" description="Peptidoglycan binding-like" evidence="2">
    <location>
        <begin position="130"/>
        <end position="185"/>
    </location>
</feature>
<dbReference type="Pfam" id="PF01471">
    <property type="entry name" value="PG_binding_1"/>
    <property type="match status" value="1"/>
</dbReference>
<organism evidence="3 4">
    <name type="scientific">Blautia wexlerae</name>
    <dbReference type="NCBI Taxonomy" id="418240"/>
    <lineage>
        <taxon>Bacteria</taxon>
        <taxon>Bacillati</taxon>
        <taxon>Bacillota</taxon>
        <taxon>Clostridia</taxon>
        <taxon>Lachnospirales</taxon>
        <taxon>Lachnospiraceae</taxon>
        <taxon>Blautia</taxon>
    </lineage>
</organism>
<protein>
    <submittedName>
        <fullName evidence="3">Spore cortex-lytic enzyme</fullName>
    </submittedName>
</protein>
<dbReference type="EMBL" id="CYZN01000014">
    <property type="protein sequence ID" value="CUO25893.1"/>
    <property type="molecule type" value="Genomic_DNA"/>
</dbReference>
<evidence type="ECO:0000256" key="1">
    <source>
        <dbReference type="SAM" id="SignalP"/>
    </source>
</evidence>
<feature type="signal peptide" evidence="1">
    <location>
        <begin position="1"/>
        <end position="27"/>
    </location>
</feature>
<sequence length="197" mass="23193">MKHNRSKNAMLLMIIFICSICLNNVWARETGTMDQLEKENPDDVDKMNKVLYYYNTLFFENYTEEELKQQEKFQKSIHLLNELYFEYGSLENIPILPFDPENIREGDSLFTEVVAVINTENNETYFVTENDDMKLLKKCLEKLQYYNGNSVTKSNEELTEAIKNFQKEEGLTIDGIAGNEVWRKIDILMLNKVIEDD</sequence>
<name>A0A174DK57_9FIRM</name>
<evidence type="ECO:0000259" key="2">
    <source>
        <dbReference type="Pfam" id="PF01471"/>
    </source>
</evidence>
<dbReference type="Proteomes" id="UP000095431">
    <property type="component" value="Unassembled WGS sequence"/>
</dbReference>
<feature type="chain" id="PRO_5008020064" evidence="1">
    <location>
        <begin position="28"/>
        <end position="197"/>
    </location>
</feature>
<accession>A0A174DK57</accession>
<dbReference type="InterPro" id="IPR036365">
    <property type="entry name" value="PGBD-like_sf"/>
</dbReference>
<dbReference type="Gene3D" id="1.10.101.10">
    <property type="entry name" value="PGBD-like superfamily/PGBD"/>
    <property type="match status" value="1"/>
</dbReference>
<gene>
    <name evidence="3" type="ORF">ERS852478_02288</name>
</gene>
<dbReference type="InterPro" id="IPR002477">
    <property type="entry name" value="Peptidoglycan-bd-like"/>
</dbReference>
<dbReference type="AlphaFoldDB" id="A0A174DK57"/>
<evidence type="ECO:0000313" key="3">
    <source>
        <dbReference type="EMBL" id="CUO25893.1"/>
    </source>
</evidence>
<evidence type="ECO:0000313" key="4">
    <source>
        <dbReference type="Proteomes" id="UP000095431"/>
    </source>
</evidence>